<comment type="caution">
    <text evidence="2">The sequence shown here is derived from an EMBL/GenBank/DDBJ whole genome shotgun (WGS) entry which is preliminary data.</text>
</comment>
<protein>
    <submittedName>
        <fullName evidence="2">Uncharacterized protein</fullName>
    </submittedName>
</protein>
<dbReference type="EMBL" id="JBAMMX010000014">
    <property type="protein sequence ID" value="KAK6928508.1"/>
    <property type="molecule type" value="Genomic_DNA"/>
</dbReference>
<dbReference type="PANTHER" id="PTHR34280:SF2">
    <property type="entry name" value="OS01G0920100 PROTEIN"/>
    <property type="match status" value="1"/>
</dbReference>
<feature type="compositionally biased region" description="Basic and acidic residues" evidence="1">
    <location>
        <begin position="61"/>
        <end position="77"/>
    </location>
</feature>
<evidence type="ECO:0000256" key="1">
    <source>
        <dbReference type="SAM" id="MobiDB-lite"/>
    </source>
</evidence>
<evidence type="ECO:0000313" key="2">
    <source>
        <dbReference type="EMBL" id="KAK6928508.1"/>
    </source>
</evidence>
<dbReference type="PANTHER" id="PTHR34280">
    <property type="entry name" value="OS01G0920100 PROTEIN"/>
    <property type="match status" value="1"/>
</dbReference>
<gene>
    <name evidence="2" type="ORF">RJ641_007099</name>
</gene>
<organism evidence="2 3">
    <name type="scientific">Dillenia turbinata</name>
    <dbReference type="NCBI Taxonomy" id="194707"/>
    <lineage>
        <taxon>Eukaryota</taxon>
        <taxon>Viridiplantae</taxon>
        <taxon>Streptophyta</taxon>
        <taxon>Embryophyta</taxon>
        <taxon>Tracheophyta</taxon>
        <taxon>Spermatophyta</taxon>
        <taxon>Magnoliopsida</taxon>
        <taxon>eudicotyledons</taxon>
        <taxon>Gunneridae</taxon>
        <taxon>Pentapetalae</taxon>
        <taxon>Dilleniales</taxon>
        <taxon>Dilleniaceae</taxon>
        <taxon>Dillenia</taxon>
    </lineage>
</organism>
<feature type="region of interest" description="Disordered" evidence="1">
    <location>
        <begin position="25"/>
        <end position="186"/>
    </location>
</feature>
<accession>A0AAN8V500</accession>
<dbReference type="AlphaFoldDB" id="A0AAN8V500"/>
<dbReference type="InterPro" id="IPR038947">
    <property type="entry name" value="At3g27210-like"/>
</dbReference>
<evidence type="ECO:0000313" key="3">
    <source>
        <dbReference type="Proteomes" id="UP001370490"/>
    </source>
</evidence>
<reference evidence="2 3" key="1">
    <citation type="submission" date="2023-12" db="EMBL/GenBank/DDBJ databases">
        <title>A high-quality genome assembly for Dillenia turbinata (Dilleniales).</title>
        <authorList>
            <person name="Chanderbali A."/>
        </authorList>
    </citation>
    <scope>NUCLEOTIDE SEQUENCE [LARGE SCALE GENOMIC DNA]</scope>
    <source>
        <strain evidence="2">LSX21</strain>
        <tissue evidence="2">Leaf</tissue>
    </source>
</reference>
<keyword evidence="3" id="KW-1185">Reference proteome</keyword>
<name>A0AAN8V500_9MAGN</name>
<proteinExistence type="predicted"/>
<sequence length="186" mass="20330">MGSKEETFFDSRAWLDSDCEDDFYSVNGDFTPSRGSTPLHPSRGNTPLHEGISVPQVNKALLEEKTPKSKPETSPTEKKKKLAELFQDSFGNEEDIPNILNNQHKPNGKTGLKATPVFLPSKSPHSTPHMSGGNSMTSSERTANGSGKLEKEKHSKSMQCCLPVPSLISSSSFNDRKRTSPVIARG</sequence>
<feature type="compositionally biased region" description="Polar residues" evidence="1">
    <location>
        <begin position="123"/>
        <end position="145"/>
    </location>
</feature>
<dbReference type="Proteomes" id="UP001370490">
    <property type="component" value="Unassembled WGS sequence"/>
</dbReference>